<evidence type="ECO:0000313" key="5">
    <source>
        <dbReference type="Proteomes" id="UP001551482"/>
    </source>
</evidence>
<evidence type="ECO:0000313" key="4">
    <source>
        <dbReference type="EMBL" id="MEU8132725.1"/>
    </source>
</evidence>
<reference evidence="4 5" key="1">
    <citation type="submission" date="2024-06" db="EMBL/GenBank/DDBJ databases">
        <title>The Natural Products Discovery Center: Release of the First 8490 Sequenced Strains for Exploring Actinobacteria Biosynthetic Diversity.</title>
        <authorList>
            <person name="Kalkreuter E."/>
            <person name="Kautsar S.A."/>
            <person name="Yang D."/>
            <person name="Bader C.D."/>
            <person name="Teijaro C.N."/>
            <person name="Fluegel L."/>
            <person name="Davis C.M."/>
            <person name="Simpson J.R."/>
            <person name="Lauterbach L."/>
            <person name="Steele A.D."/>
            <person name="Gui C."/>
            <person name="Meng S."/>
            <person name="Li G."/>
            <person name="Viehrig K."/>
            <person name="Ye F."/>
            <person name="Su P."/>
            <person name="Kiefer A.F."/>
            <person name="Nichols A."/>
            <person name="Cepeda A.J."/>
            <person name="Yan W."/>
            <person name="Fan B."/>
            <person name="Jiang Y."/>
            <person name="Adhikari A."/>
            <person name="Zheng C.-J."/>
            <person name="Schuster L."/>
            <person name="Cowan T.M."/>
            <person name="Smanski M.J."/>
            <person name="Chevrette M.G."/>
            <person name="De Carvalho L.P.S."/>
            <person name="Shen B."/>
        </authorList>
    </citation>
    <scope>NUCLEOTIDE SEQUENCE [LARGE SCALE GENOMIC DNA]</scope>
    <source>
        <strain evidence="4 5">NPDC048946</strain>
    </source>
</reference>
<comment type="caution">
    <text evidence="4">The sequence shown here is derived from an EMBL/GenBank/DDBJ whole genome shotgun (WGS) entry which is preliminary data.</text>
</comment>
<dbReference type="PROSITE" id="PS00584">
    <property type="entry name" value="PFKB_KINASES_2"/>
    <property type="match status" value="1"/>
</dbReference>
<feature type="domain" description="Carbohydrate kinase PfkB" evidence="3">
    <location>
        <begin position="59"/>
        <end position="301"/>
    </location>
</feature>
<dbReference type="InterPro" id="IPR002173">
    <property type="entry name" value="Carboh/pur_kinase_PfkB_CS"/>
</dbReference>
<organism evidence="4 5">
    <name type="scientific">Streptodolium elevatio</name>
    <dbReference type="NCBI Taxonomy" id="3157996"/>
    <lineage>
        <taxon>Bacteria</taxon>
        <taxon>Bacillati</taxon>
        <taxon>Actinomycetota</taxon>
        <taxon>Actinomycetes</taxon>
        <taxon>Kitasatosporales</taxon>
        <taxon>Streptomycetaceae</taxon>
        <taxon>Streptodolium</taxon>
    </lineage>
</organism>
<dbReference type="Pfam" id="PF00294">
    <property type="entry name" value="PfkB"/>
    <property type="match status" value="1"/>
</dbReference>
<dbReference type="InterPro" id="IPR011611">
    <property type="entry name" value="PfkB_dom"/>
</dbReference>
<dbReference type="Gene3D" id="3.40.1190.20">
    <property type="match status" value="1"/>
</dbReference>
<dbReference type="Proteomes" id="UP001551482">
    <property type="component" value="Unassembled WGS sequence"/>
</dbReference>
<sequence length="335" mass="35057">MRLDVTAVGALNVDVVVDAAVGGIAPTPDDPTARDSEESVDAAGMARLLRSVESLPRSVRLGGSAYNALVRLAHTRPDLALGFTGVAGAPPFGARSHSHELRALGVDTAGIAAVPEQAGVCLAIEDGDARRLHVHPGANLRMAAHLRDSFDAIVGRLARSRFVHVTSFLDDTTPTELHRVLREVRRRSPATVICLDPGDEWCARPSADVAALVGVADYVLVNEREFGGIADLARGPVVVKCPDGADIWLRGTRRARIAHARLAAGDIRNPTGAGDAFAAGLLAGFLTPPQDTSPSEAFARAVDGGRDEAALGRGARLGLQFAREHLLGAESRPGS</sequence>
<evidence type="ECO:0000259" key="3">
    <source>
        <dbReference type="Pfam" id="PF00294"/>
    </source>
</evidence>
<evidence type="ECO:0000256" key="1">
    <source>
        <dbReference type="ARBA" id="ARBA00022679"/>
    </source>
</evidence>
<keyword evidence="1" id="KW-0808">Transferase</keyword>
<evidence type="ECO:0000256" key="2">
    <source>
        <dbReference type="ARBA" id="ARBA00022777"/>
    </source>
</evidence>
<dbReference type="RefSeq" id="WP_358349016.1">
    <property type="nucleotide sequence ID" value="NZ_JBEZFP010000007.1"/>
</dbReference>
<dbReference type="GO" id="GO:0016301">
    <property type="term" value="F:kinase activity"/>
    <property type="evidence" value="ECO:0007669"/>
    <property type="project" value="UniProtKB-KW"/>
</dbReference>
<keyword evidence="5" id="KW-1185">Reference proteome</keyword>
<gene>
    <name evidence="4" type="ORF">AB0C36_04365</name>
</gene>
<proteinExistence type="predicted"/>
<protein>
    <submittedName>
        <fullName evidence="4">PfkB family carbohydrate kinase</fullName>
    </submittedName>
</protein>
<name>A0ABV3DAF7_9ACTN</name>
<dbReference type="EMBL" id="JBEZFP010000007">
    <property type="protein sequence ID" value="MEU8132725.1"/>
    <property type="molecule type" value="Genomic_DNA"/>
</dbReference>
<keyword evidence="2 4" id="KW-0418">Kinase</keyword>
<dbReference type="InterPro" id="IPR029056">
    <property type="entry name" value="Ribokinase-like"/>
</dbReference>
<accession>A0ABV3DAF7</accession>
<dbReference type="SUPFAM" id="SSF53613">
    <property type="entry name" value="Ribokinase-like"/>
    <property type="match status" value="1"/>
</dbReference>